<reference evidence="2 3" key="1">
    <citation type="submission" date="2024-09" db="EMBL/GenBank/DDBJ databases">
        <authorList>
            <person name="Sun Q."/>
            <person name="Mori K."/>
        </authorList>
    </citation>
    <scope>NUCLEOTIDE SEQUENCE [LARGE SCALE GENOMIC DNA]</scope>
    <source>
        <strain evidence="2 3">CCM 8545</strain>
    </source>
</reference>
<keyword evidence="3" id="KW-1185">Reference proteome</keyword>
<sequence length="231" mass="26193">MRGVILLFKIIFFSVAMILLISAAILAKKNYDFIQTSQLTTGIVSSSIPQKSSSGEILYAPVITFIDSSGKEHNVIGSTLTKTLLDPIGSTVEIYYDQNSPNEAIINNISQMWIGVIILCIIGVGFLFFVAIFFVIFKKPNADKFKREGFPVKALITEIGPYTLISINHRTPYRITAQWLDKLNNTVHIFDSEFIWYDPSPYIENNEITIYIMRNNPKKYYVDISFLPEKG</sequence>
<keyword evidence="1" id="KW-0472">Membrane</keyword>
<proteinExistence type="predicted"/>
<evidence type="ECO:0000313" key="2">
    <source>
        <dbReference type="EMBL" id="MFC0179878.1"/>
    </source>
</evidence>
<keyword evidence="1" id="KW-1133">Transmembrane helix</keyword>
<protein>
    <submittedName>
        <fullName evidence="2">DUF3592 domain-containing protein</fullName>
    </submittedName>
</protein>
<dbReference type="EMBL" id="JBHLXE010000084">
    <property type="protein sequence ID" value="MFC0179878.1"/>
    <property type="molecule type" value="Genomic_DNA"/>
</dbReference>
<accession>A0ABV6CF50</accession>
<name>A0ABV6CF50_9GAMM</name>
<comment type="caution">
    <text evidence="2">The sequence shown here is derived from an EMBL/GenBank/DDBJ whole genome shotgun (WGS) entry which is preliminary data.</text>
</comment>
<feature type="transmembrane region" description="Helical" evidence="1">
    <location>
        <begin position="7"/>
        <end position="27"/>
    </location>
</feature>
<feature type="transmembrane region" description="Helical" evidence="1">
    <location>
        <begin position="112"/>
        <end position="137"/>
    </location>
</feature>
<keyword evidence="1" id="KW-0812">Transmembrane</keyword>
<gene>
    <name evidence="2" type="ORF">ACFFIT_07220</name>
</gene>
<evidence type="ECO:0000313" key="3">
    <source>
        <dbReference type="Proteomes" id="UP001589758"/>
    </source>
</evidence>
<dbReference type="RefSeq" id="WP_385876986.1">
    <property type="nucleotide sequence ID" value="NZ_JBHLXE010000084.1"/>
</dbReference>
<evidence type="ECO:0000256" key="1">
    <source>
        <dbReference type="SAM" id="Phobius"/>
    </source>
</evidence>
<organism evidence="2 3">
    <name type="scientific">Thorsellia kenyensis</name>
    <dbReference type="NCBI Taxonomy" id="1549888"/>
    <lineage>
        <taxon>Bacteria</taxon>
        <taxon>Pseudomonadati</taxon>
        <taxon>Pseudomonadota</taxon>
        <taxon>Gammaproteobacteria</taxon>
        <taxon>Enterobacterales</taxon>
        <taxon>Thorselliaceae</taxon>
        <taxon>Thorsellia</taxon>
    </lineage>
</organism>
<dbReference type="Proteomes" id="UP001589758">
    <property type="component" value="Unassembled WGS sequence"/>
</dbReference>